<dbReference type="Gene3D" id="1.20.1260.10">
    <property type="match status" value="1"/>
</dbReference>
<proteinExistence type="predicted"/>
<dbReference type="RefSeq" id="WP_202769102.1">
    <property type="nucleotide sequence ID" value="NZ_JAESWA010000027.1"/>
</dbReference>
<dbReference type="AlphaFoldDB" id="A0A937FKE4"/>
<keyword evidence="2" id="KW-1185">Reference proteome</keyword>
<comment type="caution">
    <text evidence="1">The sequence shown here is derived from an EMBL/GenBank/DDBJ whole genome shotgun (WGS) entry which is preliminary data.</text>
</comment>
<organism evidence="1 2">
    <name type="scientific">Clostridium paridis</name>
    <dbReference type="NCBI Taxonomy" id="2803863"/>
    <lineage>
        <taxon>Bacteria</taxon>
        <taxon>Bacillati</taxon>
        <taxon>Bacillota</taxon>
        <taxon>Clostridia</taxon>
        <taxon>Eubacteriales</taxon>
        <taxon>Clostridiaceae</taxon>
        <taxon>Clostridium</taxon>
    </lineage>
</organism>
<keyword evidence="1" id="KW-0167">Capsid protein</keyword>
<evidence type="ECO:0000313" key="1">
    <source>
        <dbReference type="EMBL" id="MBL4933661.1"/>
    </source>
</evidence>
<keyword evidence="1" id="KW-0946">Virion</keyword>
<evidence type="ECO:0000313" key="2">
    <source>
        <dbReference type="Proteomes" id="UP000623681"/>
    </source>
</evidence>
<name>A0A937FKE4_9CLOT</name>
<gene>
    <name evidence="1" type="ORF">JK634_17910</name>
</gene>
<dbReference type="Proteomes" id="UP000623681">
    <property type="component" value="Unassembled WGS sequence"/>
</dbReference>
<reference evidence="1" key="1">
    <citation type="submission" date="2021-01" db="EMBL/GenBank/DDBJ databases">
        <title>Genome public.</title>
        <authorList>
            <person name="Liu C."/>
            <person name="Sun Q."/>
        </authorList>
    </citation>
    <scope>NUCLEOTIDE SEQUENCE</scope>
    <source>
        <strain evidence="1">YIM B02565</strain>
    </source>
</reference>
<dbReference type="InterPro" id="IPR012347">
    <property type="entry name" value="Ferritin-like"/>
</dbReference>
<accession>A0A937FKE4</accession>
<dbReference type="EMBL" id="JAESWA010000027">
    <property type="protein sequence ID" value="MBL4933661.1"/>
    <property type="molecule type" value="Genomic_DNA"/>
</dbReference>
<protein>
    <submittedName>
        <fullName evidence="1">Spore coat protein</fullName>
    </submittedName>
</protein>
<sequence>MEVLKLAPNETMQVHEMLNFKTVCMTTSKLMEGVVFDQDLKKLLEKDVRQSMTAITDLQNLLSKAPTIR</sequence>